<gene>
    <name evidence="1" type="ORF">J2S90_003937</name>
    <name evidence="2" type="ORF">J2S93_003570</name>
</gene>
<dbReference type="Proteomes" id="UP001230951">
    <property type="component" value="Unassembled WGS sequence"/>
</dbReference>
<evidence type="ECO:0000313" key="3">
    <source>
        <dbReference type="Proteomes" id="UP001230951"/>
    </source>
</evidence>
<organism evidence="1 4">
    <name type="scientific">Arthrobacter bambusae</name>
    <dbReference type="NCBI Taxonomy" id="1338426"/>
    <lineage>
        <taxon>Bacteria</taxon>
        <taxon>Bacillati</taxon>
        <taxon>Actinomycetota</taxon>
        <taxon>Actinomycetes</taxon>
        <taxon>Micrococcales</taxon>
        <taxon>Micrococcaceae</taxon>
        <taxon>Arthrobacter</taxon>
    </lineage>
</organism>
<dbReference type="EMBL" id="JAUSTF010000009">
    <property type="protein sequence ID" value="MDQ0182123.1"/>
    <property type="molecule type" value="Genomic_DNA"/>
</dbReference>
<evidence type="ECO:0000313" key="2">
    <source>
        <dbReference type="EMBL" id="MDQ0182123.1"/>
    </source>
</evidence>
<evidence type="ECO:0000313" key="4">
    <source>
        <dbReference type="Proteomes" id="UP001242995"/>
    </source>
</evidence>
<accession>A0AAW8DL19</accession>
<reference evidence="1 3" key="1">
    <citation type="submission" date="2023-07" db="EMBL/GenBank/DDBJ databases">
        <title>Sorghum-associated microbial communities from plants grown in Nebraska, USA.</title>
        <authorList>
            <person name="Schachtman D."/>
        </authorList>
    </citation>
    <scope>NUCLEOTIDE SEQUENCE</scope>
    <source>
        <strain evidence="1">DS1006</strain>
        <strain evidence="2 3">DS1016</strain>
    </source>
</reference>
<comment type="caution">
    <text evidence="1">The sequence shown here is derived from an EMBL/GenBank/DDBJ whole genome shotgun (WGS) entry which is preliminary data.</text>
</comment>
<dbReference type="Proteomes" id="UP001242995">
    <property type="component" value="Unassembled WGS sequence"/>
</dbReference>
<name>A0AAW8DL19_9MICC</name>
<sequence>MTAAVEVHYEVDVDLGVDGVEPLVPHGVGPHRSADRGIHRQPLLVPTDVARVEGGQRQGVPVGVERGNHEFDAQVQGVPRNPESAQAISPERDAAEVGAEILDGGDRDIEGQGHRLRGCVSHNGVCVHEANSNSMDVE</sequence>
<proteinExistence type="predicted"/>
<evidence type="ECO:0000313" key="1">
    <source>
        <dbReference type="EMBL" id="MDP9906947.1"/>
    </source>
</evidence>
<dbReference type="EMBL" id="JAUSRG010000016">
    <property type="protein sequence ID" value="MDP9906947.1"/>
    <property type="molecule type" value="Genomic_DNA"/>
</dbReference>
<keyword evidence="3" id="KW-1185">Reference proteome</keyword>
<dbReference type="AlphaFoldDB" id="A0AAW8DL19"/>
<protein>
    <submittedName>
        <fullName evidence="1">Uncharacterized protein</fullName>
    </submittedName>
</protein>